<organism evidence="2">
    <name type="scientific">Arundo donax</name>
    <name type="common">Giant reed</name>
    <name type="synonym">Donax arundinaceus</name>
    <dbReference type="NCBI Taxonomy" id="35708"/>
    <lineage>
        <taxon>Eukaryota</taxon>
        <taxon>Viridiplantae</taxon>
        <taxon>Streptophyta</taxon>
        <taxon>Embryophyta</taxon>
        <taxon>Tracheophyta</taxon>
        <taxon>Spermatophyta</taxon>
        <taxon>Magnoliopsida</taxon>
        <taxon>Liliopsida</taxon>
        <taxon>Poales</taxon>
        <taxon>Poaceae</taxon>
        <taxon>PACMAD clade</taxon>
        <taxon>Arundinoideae</taxon>
        <taxon>Arundineae</taxon>
        <taxon>Arundo</taxon>
    </lineage>
</organism>
<reference evidence="2" key="2">
    <citation type="journal article" date="2015" name="Data Brief">
        <title>Shoot transcriptome of the giant reed, Arundo donax.</title>
        <authorList>
            <person name="Barrero R.A."/>
            <person name="Guerrero F.D."/>
            <person name="Moolhuijzen P."/>
            <person name="Goolsby J.A."/>
            <person name="Tidwell J."/>
            <person name="Bellgard S.E."/>
            <person name="Bellgard M.I."/>
        </authorList>
    </citation>
    <scope>NUCLEOTIDE SEQUENCE</scope>
    <source>
        <tissue evidence="2">Shoot tissue taken approximately 20 cm above the soil surface</tissue>
    </source>
</reference>
<sequence length="131" mass="14122">MYQSGKAKPPCRAAGEETELEDTTAHHHHHHHRPHVQLAGAAGQIPPPQSVNPNPRVRATSSCANLESSLGRKKQLKVPEVHPCHQFWQGLTGTVTVLCTKAAATTCGDAALGAIAERKREEAQSSGRWRG</sequence>
<accession>A0A0A9BFF3</accession>
<feature type="region of interest" description="Disordered" evidence="1">
    <location>
        <begin position="1"/>
        <end position="59"/>
    </location>
</feature>
<dbReference type="AlphaFoldDB" id="A0A0A9BFF3"/>
<evidence type="ECO:0000313" key="2">
    <source>
        <dbReference type="EMBL" id="JAD59970.1"/>
    </source>
</evidence>
<evidence type="ECO:0000256" key="1">
    <source>
        <dbReference type="SAM" id="MobiDB-lite"/>
    </source>
</evidence>
<reference evidence="2" key="1">
    <citation type="submission" date="2014-09" db="EMBL/GenBank/DDBJ databases">
        <authorList>
            <person name="Magalhaes I.L.F."/>
            <person name="Oliveira U."/>
            <person name="Santos F.R."/>
            <person name="Vidigal T.H.D.A."/>
            <person name="Brescovit A.D."/>
            <person name="Santos A.J."/>
        </authorList>
    </citation>
    <scope>NUCLEOTIDE SEQUENCE</scope>
    <source>
        <tissue evidence="2">Shoot tissue taken approximately 20 cm above the soil surface</tissue>
    </source>
</reference>
<dbReference type="EMBL" id="GBRH01237925">
    <property type="protein sequence ID" value="JAD59970.1"/>
    <property type="molecule type" value="Transcribed_RNA"/>
</dbReference>
<name>A0A0A9BFF3_ARUDO</name>
<feature type="compositionally biased region" description="Basic residues" evidence="1">
    <location>
        <begin position="26"/>
        <end position="35"/>
    </location>
</feature>
<proteinExistence type="predicted"/>
<protein>
    <submittedName>
        <fullName evidence="2">Uncharacterized protein</fullName>
    </submittedName>
</protein>